<dbReference type="InterPro" id="IPR001697">
    <property type="entry name" value="Pyr_Knase"/>
</dbReference>
<reference evidence="18" key="1">
    <citation type="journal article" date="2015" name="PLoS Genet.">
        <title>Genome Sequence and Transcriptome Analyses of Chrysochromulina tobin: Metabolic Tools for Enhanced Algal Fitness in the Prominent Order Prymnesiales (Haptophyceae).</title>
        <authorList>
            <person name="Hovde B.T."/>
            <person name="Deodato C.R."/>
            <person name="Hunsperger H.M."/>
            <person name="Ryken S.A."/>
            <person name="Yost W."/>
            <person name="Jha R.K."/>
            <person name="Patterson J."/>
            <person name="Monnat R.J. Jr."/>
            <person name="Barlow S.B."/>
            <person name="Starkenburg S.R."/>
            <person name="Cattolico R.A."/>
        </authorList>
    </citation>
    <scope>NUCLEOTIDE SEQUENCE</scope>
    <source>
        <strain evidence="18">CCMP291</strain>
    </source>
</reference>
<evidence type="ECO:0000256" key="10">
    <source>
        <dbReference type="ARBA" id="ARBA00022842"/>
    </source>
</evidence>
<dbReference type="NCBIfam" id="TIGR01064">
    <property type="entry name" value="pyruv_kin"/>
    <property type="match status" value="1"/>
</dbReference>
<evidence type="ECO:0000259" key="15">
    <source>
        <dbReference type="Pfam" id="PF00224"/>
    </source>
</evidence>
<feature type="chain" id="PRO_5005602431" description="Pyruvate kinase" evidence="14">
    <location>
        <begin position="21"/>
        <end position="519"/>
    </location>
</feature>
<feature type="domain" description="Pyruvate kinase barrel" evidence="15">
    <location>
        <begin position="48"/>
        <end position="385"/>
    </location>
</feature>
<evidence type="ECO:0000256" key="7">
    <source>
        <dbReference type="ARBA" id="ARBA00022741"/>
    </source>
</evidence>
<evidence type="ECO:0000256" key="13">
    <source>
        <dbReference type="RuleBase" id="RU000504"/>
    </source>
</evidence>
<dbReference type="InterPro" id="IPR015795">
    <property type="entry name" value="Pyrv_Knase_C"/>
</dbReference>
<dbReference type="InterPro" id="IPR015813">
    <property type="entry name" value="Pyrv/PenolPyrv_kinase-like_dom"/>
</dbReference>
<organism evidence="17 18">
    <name type="scientific">Chrysochromulina tobinii</name>
    <dbReference type="NCBI Taxonomy" id="1460289"/>
    <lineage>
        <taxon>Eukaryota</taxon>
        <taxon>Haptista</taxon>
        <taxon>Haptophyta</taxon>
        <taxon>Prymnesiophyceae</taxon>
        <taxon>Prymnesiales</taxon>
        <taxon>Chrysochromulinaceae</taxon>
        <taxon>Chrysochromulina</taxon>
    </lineage>
</organism>
<dbReference type="SUPFAM" id="SSF50800">
    <property type="entry name" value="PK beta-barrel domain-like"/>
    <property type="match status" value="1"/>
</dbReference>
<gene>
    <name evidence="17" type="ORF">Ctob_010117</name>
</gene>
<dbReference type="InterPro" id="IPR015793">
    <property type="entry name" value="Pyrv_Knase_brl"/>
</dbReference>
<name>A0A0M0K312_9EUKA</name>
<dbReference type="GO" id="GO:0000287">
    <property type="term" value="F:magnesium ion binding"/>
    <property type="evidence" value="ECO:0007669"/>
    <property type="project" value="InterPro"/>
</dbReference>
<comment type="catalytic activity">
    <reaction evidence="13">
        <text>pyruvate + ATP = phosphoenolpyruvate + ADP + H(+)</text>
        <dbReference type="Rhea" id="RHEA:18157"/>
        <dbReference type="ChEBI" id="CHEBI:15361"/>
        <dbReference type="ChEBI" id="CHEBI:15378"/>
        <dbReference type="ChEBI" id="CHEBI:30616"/>
        <dbReference type="ChEBI" id="CHEBI:58702"/>
        <dbReference type="ChEBI" id="CHEBI:456216"/>
        <dbReference type="EC" id="2.7.1.40"/>
    </reaction>
</comment>
<dbReference type="GO" id="GO:0005524">
    <property type="term" value="F:ATP binding"/>
    <property type="evidence" value="ECO:0007669"/>
    <property type="project" value="UniProtKB-KW"/>
</dbReference>
<evidence type="ECO:0000256" key="1">
    <source>
        <dbReference type="ARBA" id="ARBA00001958"/>
    </source>
</evidence>
<keyword evidence="14" id="KW-0732">Signal</keyword>
<feature type="domain" description="Pyruvate kinase C-terminal" evidence="16">
    <location>
        <begin position="421"/>
        <end position="510"/>
    </location>
</feature>
<dbReference type="InterPro" id="IPR040442">
    <property type="entry name" value="Pyrv_kinase-like_dom_sf"/>
</dbReference>
<keyword evidence="10 13" id="KW-0460">Magnesium</keyword>
<dbReference type="SUPFAM" id="SSF52935">
    <property type="entry name" value="PK C-terminal domain-like"/>
    <property type="match status" value="1"/>
</dbReference>
<dbReference type="InterPro" id="IPR011037">
    <property type="entry name" value="Pyrv_Knase-like_insert_dom_sf"/>
</dbReference>
<keyword evidence="12 17" id="KW-0670">Pyruvate</keyword>
<dbReference type="OrthoDB" id="108365at2759"/>
<accession>A0A0M0K312</accession>
<evidence type="ECO:0000256" key="6">
    <source>
        <dbReference type="ARBA" id="ARBA00022723"/>
    </source>
</evidence>
<dbReference type="GO" id="GO:0030955">
    <property type="term" value="F:potassium ion binding"/>
    <property type="evidence" value="ECO:0007669"/>
    <property type="project" value="InterPro"/>
</dbReference>
<evidence type="ECO:0000313" key="18">
    <source>
        <dbReference type="Proteomes" id="UP000037460"/>
    </source>
</evidence>
<dbReference type="GO" id="GO:0016301">
    <property type="term" value="F:kinase activity"/>
    <property type="evidence" value="ECO:0007669"/>
    <property type="project" value="UniProtKB-KW"/>
</dbReference>
<comment type="pathway">
    <text evidence="2 13">Carbohydrate degradation; glycolysis; pyruvate from D-glyceraldehyde 3-phosphate: step 5/5.</text>
</comment>
<keyword evidence="18" id="KW-1185">Reference proteome</keyword>
<dbReference type="Gene3D" id="2.40.33.10">
    <property type="entry name" value="PK beta-barrel domain-like"/>
    <property type="match status" value="1"/>
</dbReference>
<dbReference type="PANTHER" id="PTHR11817">
    <property type="entry name" value="PYRUVATE KINASE"/>
    <property type="match status" value="1"/>
</dbReference>
<dbReference type="FunFam" id="2.40.33.10:FF:000001">
    <property type="entry name" value="Pyruvate kinase"/>
    <property type="match status" value="1"/>
</dbReference>
<keyword evidence="5 13" id="KW-0808">Transferase</keyword>
<comment type="caution">
    <text evidence="17">The sequence shown here is derived from an EMBL/GenBank/DDBJ whole genome shotgun (WGS) entry which is preliminary data.</text>
</comment>
<keyword evidence="8 13" id="KW-0418">Kinase</keyword>
<dbReference type="EC" id="2.7.1.40" evidence="4 13"/>
<dbReference type="AlphaFoldDB" id="A0A0M0K312"/>
<keyword evidence="6" id="KW-0479">Metal-binding</keyword>
<dbReference type="InterPro" id="IPR015806">
    <property type="entry name" value="Pyrv_Knase_insert_dom_sf"/>
</dbReference>
<evidence type="ECO:0000256" key="8">
    <source>
        <dbReference type="ARBA" id="ARBA00022777"/>
    </source>
</evidence>
<keyword evidence="7" id="KW-0547">Nucleotide-binding</keyword>
<comment type="similarity">
    <text evidence="3 13">Belongs to the pyruvate kinase family.</text>
</comment>
<dbReference type="Pfam" id="PF02887">
    <property type="entry name" value="PK_C"/>
    <property type="match status" value="1"/>
</dbReference>
<protein>
    <recommendedName>
        <fullName evidence="4 13">Pyruvate kinase</fullName>
        <ecNumber evidence="4 13">2.7.1.40</ecNumber>
    </recommendedName>
</protein>
<evidence type="ECO:0000256" key="12">
    <source>
        <dbReference type="ARBA" id="ARBA00023317"/>
    </source>
</evidence>
<dbReference type="Proteomes" id="UP000037460">
    <property type="component" value="Unassembled WGS sequence"/>
</dbReference>
<dbReference type="Gene3D" id="3.20.20.60">
    <property type="entry name" value="Phosphoenolpyruvate-binding domains"/>
    <property type="match status" value="1"/>
</dbReference>
<evidence type="ECO:0000256" key="14">
    <source>
        <dbReference type="SAM" id="SignalP"/>
    </source>
</evidence>
<evidence type="ECO:0000259" key="16">
    <source>
        <dbReference type="Pfam" id="PF02887"/>
    </source>
</evidence>
<proteinExistence type="inferred from homology"/>
<dbReference type="Gene3D" id="3.40.1380.20">
    <property type="entry name" value="Pyruvate kinase, C-terminal domain"/>
    <property type="match status" value="1"/>
</dbReference>
<dbReference type="GO" id="GO:0004743">
    <property type="term" value="F:pyruvate kinase activity"/>
    <property type="evidence" value="ECO:0007669"/>
    <property type="project" value="UniProtKB-EC"/>
</dbReference>
<keyword evidence="11 13" id="KW-0324">Glycolysis</keyword>
<comment type="cofactor">
    <cofactor evidence="1">
        <name>K(+)</name>
        <dbReference type="ChEBI" id="CHEBI:29103"/>
    </cofactor>
</comment>
<dbReference type="InterPro" id="IPR036918">
    <property type="entry name" value="Pyrv_Knase_C_sf"/>
</dbReference>
<dbReference type="SUPFAM" id="SSF51621">
    <property type="entry name" value="Phosphoenolpyruvate/pyruvate domain"/>
    <property type="match status" value="1"/>
</dbReference>
<dbReference type="UniPathway" id="UPA00109">
    <property type="reaction ID" value="UER00188"/>
</dbReference>
<evidence type="ECO:0000256" key="5">
    <source>
        <dbReference type="ARBA" id="ARBA00022679"/>
    </source>
</evidence>
<feature type="signal peptide" evidence="14">
    <location>
        <begin position="1"/>
        <end position="20"/>
    </location>
</feature>
<evidence type="ECO:0000256" key="3">
    <source>
        <dbReference type="ARBA" id="ARBA00008663"/>
    </source>
</evidence>
<keyword evidence="9" id="KW-0067">ATP-binding</keyword>
<evidence type="ECO:0000256" key="9">
    <source>
        <dbReference type="ARBA" id="ARBA00022840"/>
    </source>
</evidence>
<dbReference type="PRINTS" id="PR01050">
    <property type="entry name" value="PYRUVTKNASE"/>
</dbReference>
<evidence type="ECO:0000256" key="2">
    <source>
        <dbReference type="ARBA" id="ARBA00004997"/>
    </source>
</evidence>
<dbReference type="Pfam" id="PF00224">
    <property type="entry name" value="PK"/>
    <property type="match status" value="1"/>
</dbReference>
<evidence type="ECO:0000256" key="4">
    <source>
        <dbReference type="ARBA" id="ARBA00012142"/>
    </source>
</evidence>
<dbReference type="EMBL" id="JWZX01001640">
    <property type="protein sequence ID" value="KOO32957.1"/>
    <property type="molecule type" value="Genomic_DNA"/>
</dbReference>
<evidence type="ECO:0000313" key="17">
    <source>
        <dbReference type="EMBL" id="KOO32957.1"/>
    </source>
</evidence>
<sequence length="519" mass="55751">MLYVAKTLCLVLAALQGGDALVVGAPRAQPTQTVFRGSTPMMAAMPLTKVVATVGPASEEFETLQKCLAAGMSVMRCNFSHATKDEFFLRTGNLRKAKGGERINLMLDTKGPEIRMGGLKICKETGNRKAKIEMVKGEMIVLSNDPALDGASDNKNLYVGYDKLTEKLVPGTKVLLDDGLISLVVKKKVDDKSVECEIINTSEIGERKGVNLPGIKTGLPALSTQDRADIAFGIQNDIDCIAASFVRSAEGVELIREYVMECHNKYCPDPKNTPPPMIISKVETTEALENLQEIVDASDGVMVARGDLGVEVDIWEVTTWQKEMVRMCVEAGKPVIVATQMLESMQKNPRPTRAEVSDVTNAVLELADAVMLSGESANGLYPDGSIGMQSSIITHAEQWAREQDQYPLYCVEPDALGSMYAVAQSAAVLAESSEAAAIVVMENGWGDLARAVSACRPDMPIVPISPSMKVCRQLIVNRGVYPIKGPVEDPVQAARDAGYAAAGEPVVLLDSDGKLSVVS</sequence>
<evidence type="ECO:0000256" key="11">
    <source>
        <dbReference type="ARBA" id="ARBA00023152"/>
    </source>
</evidence>